<sequence length="166" mass="18803">MIATVRRTLVFAPRYLSFVGAAPASTWPMEAPAPFGRRSSLAACSMNGRAQGIRCQCQARDRVTLTAKGSASARMRILSTRMDHLRSAHPALPFMQRVAIDCQMHLWRGDWLEDAQRWLVWPPIHECTRVACGKWFATRAAKGGLRAQKWYNIVYTPDKEVQRSND</sequence>
<accession>A0A4Y9XVW9</accession>
<dbReference type="Proteomes" id="UP000298327">
    <property type="component" value="Unassembled WGS sequence"/>
</dbReference>
<comment type="caution">
    <text evidence="1">The sequence shown here is derived from an EMBL/GenBank/DDBJ whole genome shotgun (WGS) entry which is preliminary data.</text>
</comment>
<gene>
    <name evidence="1" type="ORF">EVG20_g10081</name>
</gene>
<dbReference type="EMBL" id="SEOQ01001142">
    <property type="protein sequence ID" value="TFY53507.1"/>
    <property type="molecule type" value="Genomic_DNA"/>
</dbReference>
<reference evidence="1 2" key="1">
    <citation type="submission" date="2019-02" db="EMBL/GenBank/DDBJ databases">
        <title>Genome sequencing of the rare red list fungi Dentipellis fragilis.</title>
        <authorList>
            <person name="Buettner E."/>
            <person name="Kellner H."/>
        </authorList>
    </citation>
    <scope>NUCLEOTIDE SEQUENCE [LARGE SCALE GENOMIC DNA]</scope>
    <source>
        <strain evidence="1 2">DSM 105465</strain>
    </source>
</reference>
<name>A0A4Y9XVW9_9AGAM</name>
<proteinExistence type="predicted"/>
<dbReference type="AlphaFoldDB" id="A0A4Y9XVW9"/>
<keyword evidence="2" id="KW-1185">Reference proteome</keyword>
<evidence type="ECO:0000313" key="2">
    <source>
        <dbReference type="Proteomes" id="UP000298327"/>
    </source>
</evidence>
<protein>
    <submittedName>
        <fullName evidence="1">Uncharacterized protein</fullName>
    </submittedName>
</protein>
<evidence type="ECO:0000313" key="1">
    <source>
        <dbReference type="EMBL" id="TFY53507.1"/>
    </source>
</evidence>
<organism evidence="1 2">
    <name type="scientific">Dentipellis fragilis</name>
    <dbReference type="NCBI Taxonomy" id="205917"/>
    <lineage>
        <taxon>Eukaryota</taxon>
        <taxon>Fungi</taxon>
        <taxon>Dikarya</taxon>
        <taxon>Basidiomycota</taxon>
        <taxon>Agaricomycotina</taxon>
        <taxon>Agaricomycetes</taxon>
        <taxon>Russulales</taxon>
        <taxon>Hericiaceae</taxon>
        <taxon>Dentipellis</taxon>
    </lineage>
</organism>